<proteinExistence type="predicted"/>
<accession>A0A561EIV9</accession>
<dbReference type="AlphaFoldDB" id="A0A561EIV9"/>
<dbReference type="Gene3D" id="2.60.40.2130">
    <property type="entry name" value="F-spondin domain"/>
    <property type="match status" value="1"/>
</dbReference>
<keyword evidence="1" id="KW-0732">Signal</keyword>
<gene>
    <name evidence="2" type="ORF">FB465_0457</name>
</gene>
<organism evidence="2 3">
    <name type="scientific">Kitasatospora atroaurantiaca</name>
    <dbReference type="NCBI Taxonomy" id="285545"/>
    <lineage>
        <taxon>Bacteria</taxon>
        <taxon>Bacillati</taxon>
        <taxon>Actinomycetota</taxon>
        <taxon>Actinomycetes</taxon>
        <taxon>Kitasatosporales</taxon>
        <taxon>Streptomycetaceae</taxon>
        <taxon>Kitasatospora</taxon>
    </lineage>
</organism>
<dbReference type="RefSeq" id="WP_145787108.1">
    <property type="nucleotide sequence ID" value="NZ_BAAABR010000028.1"/>
</dbReference>
<protein>
    <recommendedName>
        <fullName evidence="4">Spondin N</fullName>
    </recommendedName>
</protein>
<feature type="signal peptide" evidence="1">
    <location>
        <begin position="1"/>
        <end position="27"/>
    </location>
</feature>
<dbReference type="Proteomes" id="UP000318416">
    <property type="component" value="Unassembled WGS sequence"/>
</dbReference>
<dbReference type="EMBL" id="VIVR01000001">
    <property type="protein sequence ID" value="TWE15557.1"/>
    <property type="molecule type" value="Genomic_DNA"/>
</dbReference>
<dbReference type="NCBIfam" id="NF038123">
    <property type="entry name" value="NF038123_dom"/>
    <property type="match status" value="1"/>
</dbReference>
<evidence type="ECO:0000256" key="1">
    <source>
        <dbReference type="SAM" id="SignalP"/>
    </source>
</evidence>
<dbReference type="OrthoDB" id="5188840at2"/>
<keyword evidence="3" id="KW-1185">Reference proteome</keyword>
<evidence type="ECO:0000313" key="2">
    <source>
        <dbReference type="EMBL" id="TWE15557.1"/>
    </source>
</evidence>
<dbReference type="InterPro" id="IPR038678">
    <property type="entry name" value="Spondin_N_sf"/>
</dbReference>
<dbReference type="InterPro" id="IPR009465">
    <property type="entry name" value="Spondin_N"/>
</dbReference>
<sequence length="248" mass="26268">MRPSRKLVAVASLAALLAVGAPATASASIPGSELHTYRVTLENLTHGQPFSPPVAATTRQGGPHMFQVGRPASGELEQIAEDGNEVPMFHLFNGATGVTQAVDVARPLTPRGTNKGGFDDHVTFTIKARHGDRLSLAAMLICTNDGFLGLDHVRLPHKGHPSEFLLKGYDAGTELNTERSGDIVDPCSGLGPVQLAGDPNGNIDDAVDETPHQRIHLHPGIQGNGDLCPDLHGWENPVAKVTVEEIED</sequence>
<reference evidence="2 3" key="1">
    <citation type="submission" date="2019-06" db="EMBL/GenBank/DDBJ databases">
        <title>Sequencing the genomes of 1000 actinobacteria strains.</title>
        <authorList>
            <person name="Klenk H.-P."/>
        </authorList>
    </citation>
    <scope>NUCLEOTIDE SEQUENCE [LARGE SCALE GENOMIC DNA]</scope>
    <source>
        <strain evidence="2 3">DSM 41649</strain>
    </source>
</reference>
<evidence type="ECO:0000313" key="3">
    <source>
        <dbReference type="Proteomes" id="UP000318416"/>
    </source>
</evidence>
<feature type="chain" id="PRO_5021804539" description="Spondin N" evidence="1">
    <location>
        <begin position="28"/>
        <end position="248"/>
    </location>
</feature>
<comment type="caution">
    <text evidence="2">The sequence shown here is derived from an EMBL/GenBank/DDBJ whole genome shotgun (WGS) entry which is preliminary data.</text>
</comment>
<evidence type="ECO:0008006" key="4">
    <source>
        <dbReference type="Google" id="ProtNLM"/>
    </source>
</evidence>
<name>A0A561EIV9_9ACTN</name>